<dbReference type="Gene3D" id="3.30.1330.30">
    <property type="match status" value="1"/>
</dbReference>
<protein>
    <recommendedName>
        <fullName evidence="1">YlxR domain-containing protein</fullName>
    </recommendedName>
</protein>
<dbReference type="Pfam" id="PF04296">
    <property type="entry name" value="YlxR"/>
    <property type="match status" value="1"/>
</dbReference>
<reference evidence="2 3" key="1">
    <citation type="submission" date="2018-03" db="EMBL/GenBank/DDBJ databases">
        <authorList>
            <person name="Keele B.F."/>
        </authorList>
    </citation>
    <scope>NUCLEOTIDE SEQUENCE [LARGE SCALE GENOMIC DNA]</scope>
    <source>
        <strain evidence="2 3">CeCT 8812</strain>
    </source>
</reference>
<dbReference type="SUPFAM" id="SSF64376">
    <property type="entry name" value="YlxR-like"/>
    <property type="match status" value="1"/>
</dbReference>
<accession>A0A2R8AEZ3</accession>
<dbReference type="InterPro" id="IPR029064">
    <property type="entry name" value="Ribosomal_eL30-like_sf"/>
</dbReference>
<dbReference type="AlphaFoldDB" id="A0A2R8AEZ3"/>
<dbReference type="InterPro" id="IPR007393">
    <property type="entry name" value="YlxR_dom"/>
</dbReference>
<keyword evidence="3" id="KW-1185">Reference proteome</keyword>
<evidence type="ECO:0000259" key="1">
    <source>
        <dbReference type="Pfam" id="PF04296"/>
    </source>
</evidence>
<sequence>MIRFVAGPGGVIVPDLAEKLPGRGMWLTAGPDHFTAARKKRAFARGAKAPVTVPDDLEDQVETLLLRRAQDMLALARKAGLTHMGFDTVKGRLKAGPVAALIEASDGSEPQRAKLRPMAGDAPVLNALDRQELGLAFGRDNVIHAALDAGGLTDQVLREVSRLSAMRDLQVVAGADKRPATE</sequence>
<dbReference type="Proteomes" id="UP000244932">
    <property type="component" value="Unassembled WGS sequence"/>
</dbReference>
<evidence type="ECO:0000313" key="2">
    <source>
        <dbReference type="EMBL" id="SPF30782.1"/>
    </source>
</evidence>
<dbReference type="EMBL" id="OMKW01000004">
    <property type="protein sequence ID" value="SPF30782.1"/>
    <property type="molecule type" value="Genomic_DNA"/>
</dbReference>
<gene>
    <name evidence="2" type="ORF">POI8812_03125</name>
</gene>
<feature type="domain" description="YlxR" evidence="1">
    <location>
        <begin position="1"/>
        <end position="62"/>
    </location>
</feature>
<dbReference type="NCBIfam" id="NF006622">
    <property type="entry name" value="PRK09190.1"/>
    <property type="match status" value="1"/>
</dbReference>
<name>A0A2R8AEZ3_9RHOB</name>
<evidence type="ECO:0000313" key="3">
    <source>
        <dbReference type="Proteomes" id="UP000244932"/>
    </source>
</evidence>
<dbReference type="Gene3D" id="3.30.1230.10">
    <property type="entry name" value="YlxR-like"/>
    <property type="match status" value="1"/>
</dbReference>
<proteinExistence type="predicted"/>
<organism evidence="2 3">
    <name type="scientific">Pontivivens insulae</name>
    <dbReference type="NCBI Taxonomy" id="1639689"/>
    <lineage>
        <taxon>Bacteria</taxon>
        <taxon>Pseudomonadati</taxon>
        <taxon>Pseudomonadota</taxon>
        <taxon>Alphaproteobacteria</taxon>
        <taxon>Rhodobacterales</taxon>
        <taxon>Paracoccaceae</taxon>
        <taxon>Pontivivens</taxon>
    </lineage>
</organism>
<dbReference type="SUPFAM" id="SSF55315">
    <property type="entry name" value="L30e-like"/>
    <property type="match status" value="1"/>
</dbReference>
<dbReference type="InterPro" id="IPR035931">
    <property type="entry name" value="YlxR-like_sf"/>
</dbReference>